<gene>
    <name evidence="1" type="ORF">KME15_07745</name>
</gene>
<protein>
    <submittedName>
        <fullName evidence="1">DUF29 domain-containing protein</fullName>
    </submittedName>
</protein>
<comment type="caution">
    <text evidence="1">The sequence shown here is derived from an EMBL/GenBank/DDBJ whole genome shotgun (WGS) entry which is preliminary data.</text>
</comment>
<name>A0A951ULA9_9CYAN</name>
<dbReference type="PANTHER" id="PTHR34235:SF4">
    <property type="entry name" value="SLR0291 PROTEIN"/>
    <property type="match status" value="1"/>
</dbReference>
<dbReference type="Pfam" id="PF01724">
    <property type="entry name" value="DUF29"/>
    <property type="match status" value="1"/>
</dbReference>
<dbReference type="PANTHER" id="PTHR34235">
    <property type="entry name" value="SLR1203 PROTEIN-RELATED"/>
    <property type="match status" value="1"/>
</dbReference>
<organism evidence="1 2">
    <name type="scientific">Drouetiella hepatica Uher 2000/2452</name>
    <dbReference type="NCBI Taxonomy" id="904376"/>
    <lineage>
        <taxon>Bacteria</taxon>
        <taxon>Bacillati</taxon>
        <taxon>Cyanobacteriota</taxon>
        <taxon>Cyanophyceae</taxon>
        <taxon>Oculatellales</taxon>
        <taxon>Oculatellaceae</taxon>
        <taxon>Drouetiella</taxon>
    </lineage>
</organism>
<evidence type="ECO:0000313" key="2">
    <source>
        <dbReference type="Proteomes" id="UP000757435"/>
    </source>
</evidence>
<dbReference type="Gene3D" id="1.20.1220.20">
    <property type="entry name" value="Uncharcterised protein PF01724"/>
    <property type="match status" value="1"/>
</dbReference>
<reference evidence="1" key="2">
    <citation type="journal article" date="2022" name="Microbiol. Resour. Announc.">
        <title>Metagenome Sequencing to Explore Phylogenomics of Terrestrial Cyanobacteria.</title>
        <authorList>
            <person name="Ward R.D."/>
            <person name="Stajich J.E."/>
            <person name="Johansen J.R."/>
            <person name="Huntemann M."/>
            <person name="Clum A."/>
            <person name="Foster B."/>
            <person name="Foster B."/>
            <person name="Roux S."/>
            <person name="Palaniappan K."/>
            <person name="Varghese N."/>
            <person name="Mukherjee S."/>
            <person name="Reddy T.B.K."/>
            <person name="Daum C."/>
            <person name="Copeland A."/>
            <person name="Chen I.A."/>
            <person name="Ivanova N.N."/>
            <person name="Kyrpides N.C."/>
            <person name="Shapiro N."/>
            <person name="Eloe-Fadrosh E.A."/>
            <person name="Pietrasiak N."/>
        </authorList>
    </citation>
    <scope>NUCLEOTIDE SEQUENCE</scope>
    <source>
        <strain evidence="1">UHER 2000/2452</strain>
    </source>
</reference>
<proteinExistence type="predicted"/>
<dbReference type="EMBL" id="JAHHHD010000006">
    <property type="protein sequence ID" value="MBW4658551.1"/>
    <property type="molecule type" value="Genomic_DNA"/>
</dbReference>
<sequence length="142" mass="16933">MYDTYDKDFYRWTREQSLFLGNRDWESLDVEHLIEEIASLGKQQERELESRLRILLAHLLKWQFQPDRQSNSWRATIREQRSAIARHLQENPSLKPYLPKAFTLGFEYGLDLAVRETNLSYDTFPSECPYSLEQVLDSSFLP</sequence>
<accession>A0A951ULA9</accession>
<dbReference type="InterPro" id="IPR002636">
    <property type="entry name" value="DUF29"/>
</dbReference>
<dbReference type="Proteomes" id="UP000757435">
    <property type="component" value="Unassembled WGS sequence"/>
</dbReference>
<dbReference type="AlphaFoldDB" id="A0A951ULA9"/>
<evidence type="ECO:0000313" key="1">
    <source>
        <dbReference type="EMBL" id="MBW4658551.1"/>
    </source>
</evidence>
<reference evidence="1" key="1">
    <citation type="submission" date="2021-05" db="EMBL/GenBank/DDBJ databases">
        <authorList>
            <person name="Pietrasiak N."/>
            <person name="Ward R."/>
            <person name="Stajich J.E."/>
            <person name="Kurbessoian T."/>
        </authorList>
    </citation>
    <scope>NUCLEOTIDE SEQUENCE</scope>
    <source>
        <strain evidence="1">UHER 2000/2452</strain>
    </source>
</reference>